<evidence type="ECO:0000313" key="11">
    <source>
        <dbReference type="EMBL" id="CZS93431.1"/>
    </source>
</evidence>
<keyword evidence="8 9" id="KW-0624">Polysaccharide degradation</keyword>
<dbReference type="GO" id="GO:0016162">
    <property type="term" value="F:cellulose 1,4-beta-cellobiosidase activity"/>
    <property type="evidence" value="ECO:0007669"/>
    <property type="project" value="UniProtKB-EC"/>
</dbReference>
<evidence type="ECO:0000313" key="12">
    <source>
        <dbReference type="Proteomes" id="UP000178912"/>
    </source>
</evidence>
<dbReference type="Pfam" id="PF00840">
    <property type="entry name" value="Glyco_hydro_7"/>
    <property type="match status" value="1"/>
</dbReference>
<evidence type="ECO:0000256" key="8">
    <source>
        <dbReference type="ARBA" id="ARBA00023326"/>
    </source>
</evidence>
<evidence type="ECO:0000256" key="10">
    <source>
        <dbReference type="SAM" id="SignalP"/>
    </source>
</evidence>
<dbReference type="InterPro" id="IPR013320">
    <property type="entry name" value="ConA-like_dom_sf"/>
</dbReference>
<keyword evidence="3 10" id="KW-0732">Signal</keyword>
<dbReference type="AlphaFoldDB" id="A0A1E1K621"/>
<dbReference type="InterPro" id="IPR037019">
    <property type="entry name" value="Glyco_hydro_7_sf"/>
</dbReference>
<dbReference type="PANTHER" id="PTHR33753">
    <property type="entry name" value="1,4-BETA-D-GLUCAN CELLOBIOHYDROLASE B"/>
    <property type="match status" value="1"/>
</dbReference>
<evidence type="ECO:0000256" key="3">
    <source>
        <dbReference type="ARBA" id="ARBA00022729"/>
    </source>
</evidence>
<keyword evidence="6" id="KW-0119">Carbohydrate metabolism</keyword>
<evidence type="ECO:0000256" key="9">
    <source>
        <dbReference type="RuleBase" id="RU361164"/>
    </source>
</evidence>
<protein>
    <recommendedName>
        <fullName evidence="9">Glucanase</fullName>
        <ecNumber evidence="9">3.2.1.-</ecNumber>
    </recommendedName>
</protein>
<feature type="chain" id="PRO_5009445614" description="Glucanase" evidence="10">
    <location>
        <begin position="20"/>
        <end position="448"/>
    </location>
</feature>
<gene>
    <name evidence="11" type="ORF">RAG0_03739</name>
</gene>
<keyword evidence="7 9" id="KW-0326">Glycosidase</keyword>
<proteinExistence type="inferred from homology"/>
<dbReference type="Gene3D" id="2.70.100.10">
    <property type="entry name" value="Glycoside hydrolase, family 7, domain"/>
    <property type="match status" value="1"/>
</dbReference>
<dbReference type="Proteomes" id="UP000178912">
    <property type="component" value="Unassembled WGS sequence"/>
</dbReference>
<dbReference type="EC" id="3.2.1.-" evidence="9"/>
<sequence>MISAAAAFAILSFSARVSAQQIGTQKAEVHPALTTSTCTAAGCTTEANQVVIDANWRWTHTVDGYKNCYTGNTWDTTICPDAATCVKSCAVDGADYPGTYGITTSGNALTLKFVSGSNIGSRNYLMDTETTYKKFQLLGKEFTFDVDVSKLPCGVNGALYFVPMAADGGLSATNKAGAKYGTGYCDAQCPRDMKFTNGLANNEGWIPDTNNKNSGKGPYGACCSEMDIWEANSMASAVTPHTCKTPKMSVCTGDDCARNTGFCDADGCDINPYRMGNTTFYGPGKTIDTSKPVTVVTQFITADGTTTGKLSEIKRFFVQNGVTYASPSSNVAGISGNSITDKFCAAQKTTFGDVNYFAQNGGLDGMGAALAEGMVLVMSIWDDYQTGMAWLDSSYPPTAAVTKPGVVRGPCAASAGKPSEVESTNGNAQVIYSNIKVGAIGSTFAAPA</sequence>
<dbReference type="OrthoDB" id="412382at2759"/>
<evidence type="ECO:0000256" key="7">
    <source>
        <dbReference type="ARBA" id="ARBA00023295"/>
    </source>
</evidence>
<reference evidence="12" key="1">
    <citation type="submission" date="2016-03" db="EMBL/GenBank/DDBJ databases">
        <authorList>
            <person name="Guldener U."/>
        </authorList>
    </citation>
    <scope>NUCLEOTIDE SEQUENCE [LARGE SCALE GENOMIC DNA]</scope>
    <source>
        <strain evidence="12">04CH-RAC-A.6.1</strain>
    </source>
</reference>
<organism evidence="11 12">
    <name type="scientific">Rhynchosporium agropyri</name>
    <dbReference type="NCBI Taxonomy" id="914238"/>
    <lineage>
        <taxon>Eukaryota</taxon>
        <taxon>Fungi</taxon>
        <taxon>Dikarya</taxon>
        <taxon>Ascomycota</taxon>
        <taxon>Pezizomycotina</taxon>
        <taxon>Leotiomycetes</taxon>
        <taxon>Helotiales</taxon>
        <taxon>Ploettnerulaceae</taxon>
        <taxon>Rhynchosporium</taxon>
    </lineage>
</organism>
<keyword evidence="12" id="KW-1185">Reference proteome</keyword>
<dbReference type="SUPFAM" id="SSF49899">
    <property type="entry name" value="Concanavalin A-like lectins/glucanases"/>
    <property type="match status" value="1"/>
</dbReference>
<dbReference type="PRINTS" id="PR00734">
    <property type="entry name" value="GLHYDRLASE7"/>
</dbReference>
<keyword evidence="4 9" id="KW-0378">Hydrolase</keyword>
<evidence type="ECO:0000256" key="6">
    <source>
        <dbReference type="ARBA" id="ARBA00023277"/>
    </source>
</evidence>
<dbReference type="FunFam" id="2.70.100.10:FF:000001">
    <property type="entry name" value="Glucanase"/>
    <property type="match status" value="1"/>
</dbReference>
<comment type="similarity">
    <text evidence="2 9">Belongs to the glycosyl hydrolase 7 (cellulase C) family.</text>
</comment>
<dbReference type="CDD" id="cd07999">
    <property type="entry name" value="GH7_CBH_EG"/>
    <property type="match status" value="1"/>
</dbReference>
<evidence type="ECO:0000256" key="2">
    <source>
        <dbReference type="ARBA" id="ARBA00006044"/>
    </source>
</evidence>
<feature type="signal peptide" evidence="10">
    <location>
        <begin position="1"/>
        <end position="19"/>
    </location>
</feature>
<dbReference type="SMR" id="A0A1E1K621"/>
<dbReference type="GO" id="GO:0030245">
    <property type="term" value="P:cellulose catabolic process"/>
    <property type="evidence" value="ECO:0007669"/>
    <property type="project" value="UniProtKB-KW"/>
</dbReference>
<dbReference type="PANTHER" id="PTHR33753:SF2">
    <property type="entry name" value="GLYCOSIDE HYDROLASE FAMILY 7 PROTEIN"/>
    <property type="match status" value="1"/>
</dbReference>
<evidence type="ECO:0000256" key="1">
    <source>
        <dbReference type="ARBA" id="ARBA00001641"/>
    </source>
</evidence>
<evidence type="ECO:0000256" key="4">
    <source>
        <dbReference type="ARBA" id="ARBA00022801"/>
    </source>
</evidence>
<name>A0A1E1K621_9HELO</name>
<dbReference type="InterPro" id="IPR001722">
    <property type="entry name" value="Glyco_hydro_7"/>
</dbReference>
<comment type="catalytic activity">
    <reaction evidence="1">
        <text>Hydrolysis of (1-&gt;4)-beta-D-glucosidic linkages in cellulose and cellotetraose, releasing cellobiose from the non-reducing ends of the chains.</text>
        <dbReference type="EC" id="3.2.1.91"/>
    </reaction>
</comment>
<keyword evidence="5 9" id="KW-0136">Cellulose degradation</keyword>
<evidence type="ECO:0000256" key="5">
    <source>
        <dbReference type="ARBA" id="ARBA00023001"/>
    </source>
</evidence>
<dbReference type="EMBL" id="FJUX01000015">
    <property type="protein sequence ID" value="CZS93431.1"/>
    <property type="molecule type" value="Genomic_DNA"/>
</dbReference>
<accession>A0A1E1K621</accession>